<sequence length="79" mass="9206">MDDIIWFPVTDQGKKRFEHICAITGQSREEWFKWALRESERKATSERKTTTAVQKIFPADGLPDMMLNKATAPRPVRKL</sequence>
<dbReference type="EMBL" id="LR746496">
    <property type="protein sequence ID" value="CAA7603222.1"/>
    <property type="molecule type" value="Genomic_DNA"/>
</dbReference>
<evidence type="ECO:0000313" key="1">
    <source>
        <dbReference type="EMBL" id="CAA7603222.1"/>
    </source>
</evidence>
<dbReference type="Proteomes" id="UP000836597">
    <property type="component" value="Chromosome"/>
</dbReference>
<organism evidence="1">
    <name type="scientific">Acididesulfobacillus acetoxydans</name>
    <dbReference type="NCBI Taxonomy" id="1561005"/>
    <lineage>
        <taxon>Bacteria</taxon>
        <taxon>Bacillati</taxon>
        <taxon>Bacillota</taxon>
        <taxon>Clostridia</taxon>
        <taxon>Eubacteriales</taxon>
        <taxon>Peptococcaceae</taxon>
        <taxon>Acididesulfobacillus</taxon>
    </lineage>
</organism>
<proteinExistence type="predicted"/>
<protein>
    <submittedName>
        <fullName evidence="1">Uncharacterized protein</fullName>
    </submittedName>
</protein>
<dbReference type="KEGG" id="aacx:DEACI_4045"/>
<gene>
    <name evidence="1" type="ORF">DEACI_4045</name>
</gene>
<name>A0A8S0WIB1_9FIRM</name>
<dbReference type="AlphaFoldDB" id="A0A8S0WIB1"/>
<accession>A0A8S0WIB1</accession>
<dbReference type="RefSeq" id="WP_240986475.1">
    <property type="nucleotide sequence ID" value="NZ_LR746496.1"/>
</dbReference>
<reference evidence="1" key="1">
    <citation type="submission" date="2020-01" db="EMBL/GenBank/DDBJ databases">
        <authorList>
            <person name="Hornung B."/>
        </authorList>
    </citation>
    <scope>NUCLEOTIDE SEQUENCE</scope>
    <source>
        <strain evidence="1">PacBioINE</strain>
    </source>
</reference>